<sequence length="93" mass="10799">SDCNCRENEKFVDLFSVCPAIKCEDKNSRDRTPTYWIHSKDGCQVEVSNQAREKQYKETDDDSFLKALAWSLIAREDNKDNNNIKPVLIELNT</sequence>
<protein>
    <submittedName>
        <fullName evidence="1">22257_t:CDS:1</fullName>
    </submittedName>
</protein>
<name>A0ACA9R5C1_9GLOM</name>
<evidence type="ECO:0000313" key="1">
    <source>
        <dbReference type="EMBL" id="CAG8777394.1"/>
    </source>
</evidence>
<accession>A0ACA9R5C1</accession>
<evidence type="ECO:0000313" key="2">
    <source>
        <dbReference type="Proteomes" id="UP000789920"/>
    </source>
</evidence>
<dbReference type="Proteomes" id="UP000789920">
    <property type="component" value="Unassembled WGS sequence"/>
</dbReference>
<organism evidence="1 2">
    <name type="scientific">Racocetra persica</name>
    <dbReference type="NCBI Taxonomy" id="160502"/>
    <lineage>
        <taxon>Eukaryota</taxon>
        <taxon>Fungi</taxon>
        <taxon>Fungi incertae sedis</taxon>
        <taxon>Mucoromycota</taxon>
        <taxon>Glomeromycotina</taxon>
        <taxon>Glomeromycetes</taxon>
        <taxon>Diversisporales</taxon>
        <taxon>Gigasporaceae</taxon>
        <taxon>Racocetra</taxon>
    </lineage>
</organism>
<feature type="non-terminal residue" evidence="1">
    <location>
        <position position="1"/>
    </location>
</feature>
<keyword evidence="2" id="KW-1185">Reference proteome</keyword>
<proteinExistence type="predicted"/>
<dbReference type="EMBL" id="CAJVQC010043379">
    <property type="protein sequence ID" value="CAG8777394.1"/>
    <property type="molecule type" value="Genomic_DNA"/>
</dbReference>
<reference evidence="1" key="1">
    <citation type="submission" date="2021-06" db="EMBL/GenBank/DDBJ databases">
        <authorList>
            <person name="Kallberg Y."/>
            <person name="Tangrot J."/>
            <person name="Rosling A."/>
        </authorList>
    </citation>
    <scope>NUCLEOTIDE SEQUENCE</scope>
    <source>
        <strain evidence="1">MA461A</strain>
    </source>
</reference>
<comment type="caution">
    <text evidence="1">The sequence shown here is derived from an EMBL/GenBank/DDBJ whole genome shotgun (WGS) entry which is preliminary data.</text>
</comment>
<gene>
    <name evidence="1" type="ORF">RPERSI_LOCUS17110</name>
</gene>